<comment type="caution">
    <text evidence="2">The sequence shown here is derived from an EMBL/GenBank/DDBJ whole genome shotgun (WGS) entry which is preliminary data.</text>
</comment>
<dbReference type="AlphaFoldDB" id="A0A7K4NPY4"/>
<name>A0A7K4NPY4_9ARCH</name>
<sequence length="105" mass="12574">MIYSDFQAPIAHQDGNQRKNHKLHQLDLLERNVIDDDEDKQRKTKKMLDFLMLKLIHEDFINKTYRVASRGKMRPALGKYLEATREERTKTLKLFAKQRNVEFVD</sequence>
<protein>
    <submittedName>
        <fullName evidence="2">Uncharacterized protein</fullName>
    </submittedName>
</protein>
<gene>
    <name evidence="2" type="ORF">HX804_05435</name>
</gene>
<accession>A0A7K4NPY4</accession>
<feature type="region of interest" description="Disordered" evidence="1">
    <location>
        <begin position="1"/>
        <end position="22"/>
    </location>
</feature>
<organism evidence="2 3">
    <name type="scientific">Marine Group I thaumarchaeote</name>
    <dbReference type="NCBI Taxonomy" id="2511932"/>
    <lineage>
        <taxon>Archaea</taxon>
        <taxon>Nitrososphaerota</taxon>
        <taxon>Marine Group I</taxon>
    </lineage>
</organism>
<evidence type="ECO:0000313" key="3">
    <source>
        <dbReference type="Proteomes" id="UP000529843"/>
    </source>
</evidence>
<reference evidence="2 3" key="1">
    <citation type="journal article" date="2019" name="Environ. Microbiol.">
        <title>Genomics insights into ecotype formation of ammonia-oxidizing archaea in the deep ocean.</title>
        <authorList>
            <person name="Wang Y."/>
            <person name="Huang J.M."/>
            <person name="Cui G.J."/>
            <person name="Nunoura T."/>
            <person name="Takaki Y."/>
            <person name="Li W.L."/>
            <person name="Li J."/>
            <person name="Gao Z.M."/>
            <person name="Takai K."/>
            <person name="Zhang A.Q."/>
            <person name="Stepanauskas R."/>
        </authorList>
    </citation>
    <scope>NUCLEOTIDE SEQUENCE [LARGE SCALE GENOMIC DNA]</scope>
    <source>
        <strain evidence="2 3">N8</strain>
    </source>
</reference>
<dbReference type="Proteomes" id="UP000529843">
    <property type="component" value="Unassembled WGS sequence"/>
</dbReference>
<evidence type="ECO:0000313" key="2">
    <source>
        <dbReference type="EMBL" id="NWK02720.1"/>
    </source>
</evidence>
<proteinExistence type="predicted"/>
<dbReference type="EMBL" id="JACAST010000074">
    <property type="protein sequence ID" value="NWK02720.1"/>
    <property type="molecule type" value="Genomic_DNA"/>
</dbReference>
<evidence type="ECO:0000256" key="1">
    <source>
        <dbReference type="SAM" id="MobiDB-lite"/>
    </source>
</evidence>